<comment type="caution">
    <text evidence="2">Lacks conserved residue(s) required for the propagation of feature annotation.</text>
</comment>
<proteinExistence type="predicted"/>
<accession>A0ABS6K004</accession>
<sequence>MLKVDGVFAGGGMKAFAFVGALQALDKKEIYFDRLAGTSAGAIMATLIKVGYNSHEIAQIFEELELPALLDKKRFRVLYPFYRWLRLYAKMGFYQGDVFEEWLRQTLHAKGVYTFSDIEPGTLKMVASDLTNGNLLVIPDDLPNYGIEPENFSVARAVRMSCSLPFFFEPVKLKNNNGIESMIVDGGVLSNFPIWLFASRNQPRFKRPVLGFRLSPSEVYMEPREIKNALNMLYSMVDTMRTAHDQRYIEKHDAKNIVFIPADHISTTNFNITDEEKDQLIDLGEKSTLKFLKKWTY</sequence>
<evidence type="ECO:0000256" key="2">
    <source>
        <dbReference type="PROSITE-ProRule" id="PRU01161"/>
    </source>
</evidence>
<keyword evidence="2" id="KW-0442">Lipid degradation</keyword>
<dbReference type="SUPFAM" id="SSF52151">
    <property type="entry name" value="FabD/lysophospholipase-like"/>
    <property type="match status" value="1"/>
</dbReference>
<dbReference type="CDD" id="cd07207">
    <property type="entry name" value="Pat_ExoU_VipD_like"/>
    <property type="match status" value="1"/>
</dbReference>
<evidence type="ECO:0000313" key="4">
    <source>
        <dbReference type="EMBL" id="MBU9724181.1"/>
    </source>
</evidence>
<comment type="caution">
    <text evidence="4">The sequence shown here is derived from an EMBL/GenBank/DDBJ whole genome shotgun (WGS) entry which is preliminary data.</text>
</comment>
<evidence type="ECO:0000313" key="5">
    <source>
        <dbReference type="Proteomes" id="UP000790580"/>
    </source>
</evidence>
<feature type="active site" description="Nucleophile" evidence="2">
    <location>
        <position position="39"/>
    </location>
</feature>
<reference evidence="4 5" key="1">
    <citation type="submission" date="2021-06" db="EMBL/GenBank/DDBJ databases">
        <title>Bacillus sp. RD4P76, an endophyte from a halophyte.</title>
        <authorList>
            <person name="Sun J.-Q."/>
        </authorList>
    </citation>
    <scope>NUCLEOTIDE SEQUENCE [LARGE SCALE GENOMIC DNA]</scope>
    <source>
        <strain evidence="4 5">JCM 17098</strain>
    </source>
</reference>
<dbReference type="PANTHER" id="PTHR46394">
    <property type="entry name" value="ANNEXIN"/>
    <property type="match status" value="1"/>
</dbReference>
<keyword evidence="5" id="KW-1185">Reference proteome</keyword>
<dbReference type="InterPro" id="IPR002641">
    <property type="entry name" value="PNPLA_dom"/>
</dbReference>
<evidence type="ECO:0000256" key="1">
    <source>
        <dbReference type="ARBA" id="ARBA00023098"/>
    </source>
</evidence>
<dbReference type="Pfam" id="PF01734">
    <property type="entry name" value="Patatin"/>
    <property type="match status" value="1"/>
</dbReference>
<feature type="active site" description="Proton acceptor" evidence="2">
    <location>
        <position position="185"/>
    </location>
</feature>
<dbReference type="Proteomes" id="UP000790580">
    <property type="component" value="Unassembled WGS sequence"/>
</dbReference>
<feature type="short sequence motif" description="GXSXG" evidence="2">
    <location>
        <begin position="37"/>
        <end position="41"/>
    </location>
</feature>
<dbReference type="RefSeq" id="WP_088074875.1">
    <property type="nucleotide sequence ID" value="NZ_JAHQCR010000088.1"/>
</dbReference>
<gene>
    <name evidence="4" type="ORF">KS407_22405</name>
</gene>
<name>A0ABS6K004_9BACI</name>
<dbReference type="PROSITE" id="PS51635">
    <property type="entry name" value="PNPLA"/>
    <property type="match status" value="1"/>
</dbReference>
<keyword evidence="1 2" id="KW-0443">Lipid metabolism</keyword>
<organism evidence="4 5">
    <name type="scientific">Evansella alkalicola</name>
    <dbReference type="NCBI Taxonomy" id="745819"/>
    <lineage>
        <taxon>Bacteria</taxon>
        <taxon>Bacillati</taxon>
        <taxon>Bacillota</taxon>
        <taxon>Bacilli</taxon>
        <taxon>Bacillales</taxon>
        <taxon>Bacillaceae</taxon>
        <taxon>Evansella</taxon>
    </lineage>
</organism>
<keyword evidence="2" id="KW-0378">Hydrolase</keyword>
<feature type="short sequence motif" description="DGA/G" evidence="2">
    <location>
        <begin position="185"/>
        <end position="187"/>
    </location>
</feature>
<dbReference type="Gene3D" id="3.40.1090.10">
    <property type="entry name" value="Cytosolic phospholipase A2 catalytic domain"/>
    <property type="match status" value="2"/>
</dbReference>
<protein>
    <submittedName>
        <fullName evidence="4">Patatin-like phospholipase family protein</fullName>
    </submittedName>
</protein>
<evidence type="ECO:0000259" key="3">
    <source>
        <dbReference type="PROSITE" id="PS51635"/>
    </source>
</evidence>
<dbReference type="PANTHER" id="PTHR46394:SF1">
    <property type="entry name" value="PNPLA DOMAIN-CONTAINING PROTEIN"/>
    <property type="match status" value="1"/>
</dbReference>
<dbReference type="InterPro" id="IPR052580">
    <property type="entry name" value="Lipid_Hydrolase"/>
</dbReference>
<feature type="domain" description="PNPLA" evidence="3">
    <location>
        <begin position="6"/>
        <end position="198"/>
    </location>
</feature>
<dbReference type="EMBL" id="JAHQCR010000088">
    <property type="protein sequence ID" value="MBU9724181.1"/>
    <property type="molecule type" value="Genomic_DNA"/>
</dbReference>
<dbReference type="InterPro" id="IPR016035">
    <property type="entry name" value="Acyl_Trfase/lysoPLipase"/>
</dbReference>